<dbReference type="PROSITE" id="PS00108">
    <property type="entry name" value="PROTEIN_KINASE_ST"/>
    <property type="match status" value="1"/>
</dbReference>
<evidence type="ECO:0000313" key="10">
    <source>
        <dbReference type="EMBL" id="PRQ23778.1"/>
    </source>
</evidence>
<dbReference type="GO" id="GO:0005524">
    <property type="term" value="F:ATP binding"/>
    <property type="evidence" value="ECO:0007669"/>
    <property type="project" value="UniProtKB-KW"/>
</dbReference>
<keyword evidence="11" id="KW-1185">Reference proteome</keyword>
<dbReference type="PANTHER" id="PTHR27003">
    <property type="entry name" value="OS07G0166700 PROTEIN"/>
    <property type="match status" value="1"/>
</dbReference>
<evidence type="ECO:0000256" key="6">
    <source>
        <dbReference type="ARBA" id="ARBA00022840"/>
    </source>
</evidence>
<dbReference type="SUPFAM" id="SSF56112">
    <property type="entry name" value="Protein kinase-like (PK-like)"/>
    <property type="match status" value="1"/>
</dbReference>
<dbReference type="Gene3D" id="1.10.510.10">
    <property type="entry name" value="Transferase(Phosphotransferase) domain 1"/>
    <property type="match status" value="1"/>
</dbReference>
<dbReference type="GO" id="GO:0009506">
    <property type="term" value="C:plasmodesma"/>
    <property type="evidence" value="ECO:0007669"/>
    <property type="project" value="TreeGrafter"/>
</dbReference>
<dbReference type="Pfam" id="PF07714">
    <property type="entry name" value="PK_Tyr_Ser-Thr"/>
    <property type="match status" value="1"/>
</dbReference>
<accession>A0A2P6PPC0</accession>
<evidence type="ECO:0000256" key="2">
    <source>
        <dbReference type="ARBA" id="ARBA00022527"/>
    </source>
</evidence>
<evidence type="ECO:0000256" key="1">
    <source>
        <dbReference type="ARBA" id="ARBA00012513"/>
    </source>
</evidence>
<gene>
    <name evidence="10" type="ORF">RchiOBHm_Chr6g0265111</name>
</gene>
<protein>
    <recommendedName>
        <fullName evidence="1">non-specific serine/threonine protein kinase</fullName>
        <ecNumber evidence="1">2.7.11.1</ecNumber>
    </recommendedName>
</protein>
<keyword evidence="6" id="KW-0067">ATP-binding</keyword>
<keyword evidence="2" id="KW-0723">Serine/threonine-protein kinase</keyword>
<dbReference type="Gramene" id="PRQ23778">
    <property type="protein sequence ID" value="PRQ23778"/>
    <property type="gene ID" value="RchiOBHm_Chr6g0265111"/>
</dbReference>
<name>A0A2P6PPC0_ROSCH</name>
<dbReference type="EC" id="2.7.11.1" evidence="1"/>
<dbReference type="InterPro" id="IPR045272">
    <property type="entry name" value="ANXUR1/2-like"/>
</dbReference>
<dbReference type="OMA" id="QYLEIAC"/>
<feature type="domain" description="Protein kinase" evidence="9">
    <location>
        <begin position="48"/>
        <end position="317"/>
    </location>
</feature>
<dbReference type="InterPro" id="IPR001245">
    <property type="entry name" value="Ser-Thr/Tyr_kinase_cat_dom"/>
</dbReference>
<evidence type="ECO:0000256" key="4">
    <source>
        <dbReference type="ARBA" id="ARBA00022741"/>
    </source>
</evidence>
<dbReference type="SMART" id="SM00220">
    <property type="entry name" value="S_TKc"/>
    <property type="match status" value="1"/>
</dbReference>
<comment type="catalytic activity">
    <reaction evidence="7">
        <text>L-threonyl-[protein] + ATP = O-phospho-L-threonyl-[protein] + ADP + H(+)</text>
        <dbReference type="Rhea" id="RHEA:46608"/>
        <dbReference type="Rhea" id="RHEA-COMP:11060"/>
        <dbReference type="Rhea" id="RHEA-COMP:11605"/>
        <dbReference type="ChEBI" id="CHEBI:15378"/>
        <dbReference type="ChEBI" id="CHEBI:30013"/>
        <dbReference type="ChEBI" id="CHEBI:30616"/>
        <dbReference type="ChEBI" id="CHEBI:61977"/>
        <dbReference type="ChEBI" id="CHEBI:456216"/>
        <dbReference type="EC" id="2.7.11.1"/>
    </reaction>
</comment>
<dbReference type="InterPro" id="IPR011009">
    <property type="entry name" value="Kinase-like_dom_sf"/>
</dbReference>
<dbReference type="Proteomes" id="UP000238479">
    <property type="component" value="Chromosome 6"/>
</dbReference>
<comment type="catalytic activity">
    <reaction evidence="8">
        <text>L-seryl-[protein] + ATP = O-phospho-L-seryl-[protein] + ADP + H(+)</text>
        <dbReference type="Rhea" id="RHEA:17989"/>
        <dbReference type="Rhea" id="RHEA-COMP:9863"/>
        <dbReference type="Rhea" id="RHEA-COMP:11604"/>
        <dbReference type="ChEBI" id="CHEBI:15378"/>
        <dbReference type="ChEBI" id="CHEBI:29999"/>
        <dbReference type="ChEBI" id="CHEBI:30616"/>
        <dbReference type="ChEBI" id="CHEBI:83421"/>
        <dbReference type="ChEBI" id="CHEBI:456216"/>
        <dbReference type="EC" id="2.7.11.1"/>
    </reaction>
</comment>
<comment type="caution">
    <text evidence="10">The sequence shown here is derived from an EMBL/GenBank/DDBJ whole genome shotgun (WGS) entry which is preliminary data.</text>
</comment>
<dbReference type="STRING" id="74649.A0A2P6PPC0"/>
<evidence type="ECO:0000313" key="11">
    <source>
        <dbReference type="Proteomes" id="UP000238479"/>
    </source>
</evidence>
<keyword evidence="5" id="KW-0418">Kinase</keyword>
<dbReference type="GO" id="GO:0005886">
    <property type="term" value="C:plasma membrane"/>
    <property type="evidence" value="ECO:0007669"/>
    <property type="project" value="TreeGrafter"/>
</dbReference>
<reference evidence="10 11" key="1">
    <citation type="journal article" date="2018" name="Nat. Genet.">
        <title>The Rosa genome provides new insights in the design of modern roses.</title>
        <authorList>
            <person name="Bendahmane M."/>
        </authorList>
    </citation>
    <scope>NUCLEOTIDE SEQUENCE [LARGE SCALE GENOMIC DNA]</scope>
    <source>
        <strain evidence="11">cv. Old Blush</strain>
    </source>
</reference>
<keyword evidence="4" id="KW-0547">Nucleotide-binding</keyword>
<dbReference type="Gene3D" id="3.30.200.20">
    <property type="entry name" value="Phosphorylase Kinase, domain 1"/>
    <property type="match status" value="1"/>
</dbReference>
<dbReference type="AlphaFoldDB" id="A0A2P6PPC0"/>
<dbReference type="PANTHER" id="PTHR27003:SF451">
    <property type="entry name" value="PROTEIN KINASE DOMAIN-CONTAINING PROTEIN"/>
    <property type="match status" value="1"/>
</dbReference>
<evidence type="ECO:0000259" key="9">
    <source>
        <dbReference type="PROSITE" id="PS50011"/>
    </source>
</evidence>
<organism evidence="10 11">
    <name type="scientific">Rosa chinensis</name>
    <name type="common">China rose</name>
    <dbReference type="NCBI Taxonomy" id="74649"/>
    <lineage>
        <taxon>Eukaryota</taxon>
        <taxon>Viridiplantae</taxon>
        <taxon>Streptophyta</taxon>
        <taxon>Embryophyta</taxon>
        <taxon>Tracheophyta</taxon>
        <taxon>Spermatophyta</taxon>
        <taxon>Magnoliopsida</taxon>
        <taxon>eudicotyledons</taxon>
        <taxon>Gunneridae</taxon>
        <taxon>Pentapetalae</taxon>
        <taxon>rosids</taxon>
        <taxon>fabids</taxon>
        <taxon>Rosales</taxon>
        <taxon>Rosaceae</taxon>
        <taxon>Rosoideae</taxon>
        <taxon>Rosoideae incertae sedis</taxon>
        <taxon>Rosa</taxon>
    </lineage>
</organism>
<dbReference type="PROSITE" id="PS50011">
    <property type="entry name" value="PROTEIN_KINASE_DOM"/>
    <property type="match status" value="1"/>
</dbReference>
<dbReference type="OrthoDB" id="1157041at2759"/>
<dbReference type="GO" id="GO:0004674">
    <property type="term" value="F:protein serine/threonine kinase activity"/>
    <property type="evidence" value="ECO:0007669"/>
    <property type="project" value="UniProtKB-KW"/>
</dbReference>
<keyword evidence="3 10" id="KW-0808">Transferase</keyword>
<evidence type="ECO:0000256" key="5">
    <source>
        <dbReference type="ARBA" id="ARBA00022777"/>
    </source>
</evidence>
<evidence type="ECO:0000256" key="7">
    <source>
        <dbReference type="ARBA" id="ARBA00047899"/>
    </source>
</evidence>
<dbReference type="GO" id="GO:0004714">
    <property type="term" value="F:transmembrane receptor protein tyrosine kinase activity"/>
    <property type="evidence" value="ECO:0007669"/>
    <property type="project" value="InterPro"/>
</dbReference>
<evidence type="ECO:0000256" key="8">
    <source>
        <dbReference type="ARBA" id="ARBA00048679"/>
    </source>
</evidence>
<dbReference type="EMBL" id="PDCK01000044">
    <property type="protein sequence ID" value="PRQ23778.1"/>
    <property type="molecule type" value="Genomic_DNA"/>
</dbReference>
<sequence length="400" mass="45142">MGFLPSETQVSRFFFPWKKTKPKKLQNWPFTEGKCIRFSLNEIRTATNDFNLRLGSGAFCDVYKGHIITDGTDMDVVIKCLKKDNQIQPESAFETEILLFCQLRHPNLVSFIGFCEEGDDRMLVYEFLDNGPLSNHLFGKTAGDPLSWKKRLDICIGAARGVHYLHTGIKHAIIHRDLKSFNILLDKDLVPKLSALGLSKLGGTNVKNKLDKAPSRKTGTLGYADPEYLESGNVTQKSDVFAFGVVLFEVLCVRSSAKFKECMDGTSLFDIIDPYLKGEIAPDCLRKFVDIAERCVRRTGAQRPTMGEVEVELEDALELQEKSDSSKNLETSTSIAPAHHNYTYDGMTFRTIKDIFFWFAEDSLSNNFTTCLSENNTTVFSDKSTTNMKKKNDTFVVNSY</sequence>
<dbReference type="InterPro" id="IPR000719">
    <property type="entry name" value="Prot_kinase_dom"/>
</dbReference>
<dbReference type="InterPro" id="IPR008271">
    <property type="entry name" value="Ser/Thr_kinase_AS"/>
</dbReference>
<evidence type="ECO:0000256" key="3">
    <source>
        <dbReference type="ARBA" id="ARBA00022679"/>
    </source>
</evidence>
<proteinExistence type="predicted"/>
<dbReference type="FunFam" id="1.10.510.10:FF:001023">
    <property type="entry name" value="Os07g0541700 protein"/>
    <property type="match status" value="1"/>
</dbReference>